<dbReference type="PROSITE" id="PS50011">
    <property type="entry name" value="PROTEIN_KINASE_DOM"/>
    <property type="match status" value="1"/>
</dbReference>
<dbReference type="InterPro" id="IPR008271">
    <property type="entry name" value="Ser/Thr_kinase_AS"/>
</dbReference>
<dbReference type="AlphaFoldDB" id="A0A7S2W416"/>
<accession>A0A7S2W416</accession>
<dbReference type="GO" id="GO:0004713">
    <property type="term" value="F:protein tyrosine kinase activity"/>
    <property type="evidence" value="ECO:0007669"/>
    <property type="project" value="TreeGrafter"/>
</dbReference>
<dbReference type="Gene3D" id="1.10.510.10">
    <property type="entry name" value="Transferase(Phosphotransferase) domain 1"/>
    <property type="match status" value="1"/>
</dbReference>
<dbReference type="GO" id="GO:0004674">
    <property type="term" value="F:protein serine/threonine kinase activity"/>
    <property type="evidence" value="ECO:0007669"/>
    <property type="project" value="UniProtKB-KW"/>
</dbReference>
<evidence type="ECO:0000313" key="8">
    <source>
        <dbReference type="EMBL" id="CAD9667067.1"/>
    </source>
</evidence>
<reference evidence="10" key="1">
    <citation type="submission" date="2021-01" db="EMBL/GenBank/DDBJ databases">
        <authorList>
            <person name="Corre E."/>
            <person name="Pelletier E."/>
            <person name="Niang G."/>
            <person name="Scheremetjew M."/>
            <person name="Finn R."/>
            <person name="Kale V."/>
            <person name="Holt S."/>
            <person name="Cochrane G."/>
            <person name="Meng A."/>
            <person name="Brown T."/>
            <person name="Cohen L."/>
        </authorList>
    </citation>
    <scope>NUCLEOTIDE SEQUENCE</scope>
    <source>
        <strain evidence="10">NY070348D</strain>
    </source>
</reference>
<evidence type="ECO:0000259" key="7">
    <source>
        <dbReference type="PROSITE" id="PS50011"/>
    </source>
</evidence>
<dbReference type="EMBL" id="HBHK01003279">
    <property type="protein sequence ID" value="CAD9667070.1"/>
    <property type="molecule type" value="Transcribed_RNA"/>
</dbReference>
<evidence type="ECO:0000256" key="4">
    <source>
        <dbReference type="ARBA" id="ARBA00022777"/>
    </source>
</evidence>
<keyword evidence="1" id="KW-0723">Serine/threonine-protein kinase</keyword>
<keyword evidence="4" id="KW-0418">Kinase</keyword>
<evidence type="ECO:0000313" key="10">
    <source>
        <dbReference type="EMBL" id="CAD9667076.1"/>
    </source>
</evidence>
<sequence>MIRFNEHSMFTPVVRSLKNKRDRSFGERNKNDETDLSDKGARNRSCSPVVKSTVGLVKTFQNCNKNYKYSKHLNPRRSLTKNCKPVKTGAWDNDESDLILIVHDTLKADDGTTEFKVISMLGQGSFGQVAKCQVLEGGVPVRDAGSKDGSRYVAVKVVKNKPAYYKQALVEARILRLLNVEEDHSTFKSKFGRRIVKLLDCFEFQNHLCIVFELLSMNLYELIKQNKFRGLSINFIEACMTQLTDALDLLAELDIVHCDLKPENILLEGYGSTKIQLIDFGSSCFKDQTIYTYIQSRFYRSPEILVGLPYSEAIDIWSLGCIAVELFMGLPVFPGVSEHNQVLRITEMLGDIPQVMVMNGRNRDKLFTPGDKGNYYRVKTPEEWAKQQGLESEEVMKRYVAGITLEDLILKGCNRDDHADVINDENMHPGMDKMLWRECFMDFVKGLLRVDPQKRWTAWQANRHPFLSKKRFDGPFEPPSKSARDNTSSPAPIPKSSDGTTPLGSVCQPANELPGLGLQFSPDQKASWFGFQPPPASMFQYGFAGGYGNSPMSPLSRPGHPFPLSHESSWQGCQYLGATDQGVLGAAGNSRHRATSTYMQSAYSSLQAPEWYNNHHHYASCPADVGASVFHNPNMHISSAVSQQFLLRPYSVQPFRPHGEMDHLSYWVPSSPLGLVPRYEALYGSEFKESTGATNSIASSSEDGLNGVQIPARRLSFAVNDNDDDDEEGVLFSLSPDSCQGINDIV</sequence>
<dbReference type="EMBL" id="HBHK01003278">
    <property type="protein sequence ID" value="CAD9667067.1"/>
    <property type="molecule type" value="Transcribed_RNA"/>
</dbReference>
<dbReference type="PANTHER" id="PTHR24058:SF17">
    <property type="entry name" value="HOMEODOMAIN INTERACTING PROTEIN KINASE, ISOFORM D"/>
    <property type="match status" value="1"/>
</dbReference>
<feature type="domain" description="Protein kinase" evidence="7">
    <location>
        <begin position="115"/>
        <end position="467"/>
    </location>
</feature>
<evidence type="ECO:0000313" key="11">
    <source>
        <dbReference type="EMBL" id="CAD9667077.1"/>
    </source>
</evidence>
<evidence type="ECO:0000256" key="1">
    <source>
        <dbReference type="ARBA" id="ARBA00022527"/>
    </source>
</evidence>
<feature type="region of interest" description="Disordered" evidence="6">
    <location>
        <begin position="469"/>
        <end position="508"/>
    </location>
</feature>
<dbReference type="EMBL" id="HBHK01003282">
    <property type="protein sequence ID" value="CAD9667076.1"/>
    <property type="molecule type" value="Transcribed_RNA"/>
</dbReference>
<feature type="compositionally biased region" description="Basic and acidic residues" evidence="6">
    <location>
        <begin position="22"/>
        <end position="41"/>
    </location>
</feature>
<dbReference type="GO" id="GO:0005524">
    <property type="term" value="F:ATP binding"/>
    <property type="evidence" value="ECO:0007669"/>
    <property type="project" value="UniProtKB-KW"/>
</dbReference>
<feature type="region of interest" description="Disordered" evidence="6">
    <location>
        <begin position="19"/>
        <end position="44"/>
    </location>
</feature>
<gene>
    <name evidence="8" type="ORF">QSP1433_LOCUS1950</name>
    <name evidence="9" type="ORF">QSP1433_LOCUS1951</name>
    <name evidence="10" type="ORF">QSP1433_LOCUS1953</name>
    <name evidence="11" type="ORF">QSP1433_LOCUS1954</name>
</gene>
<dbReference type="InterPro" id="IPR050494">
    <property type="entry name" value="Ser_Thr_dual-spec_kinase"/>
</dbReference>
<evidence type="ECO:0000256" key="6">
    <source>
        <dbReference type="SAM" id="MobiDB-lite"/>
    </source>
</evidence>
<dbReference type="Gene3D" id="3.30.200.20">
    <property type="entry name" value="Phosphorylase Kinase, domain 1"/>
    <property type="match status" value="1"/>
</dbReference>
<evidence type="ECO:0000313" key="9">
    <source>
        <dbReference type="EMBL" id="CAD9667070.1"/>
    </source>
</evidence>
<dbReference type="InterPro" id="IPR011009">
    <property type="entry name" value="Kinase-like_dom_sf"/>
</dbReference>
<evidence type="ECO:0000256" key="2">
    <source>
        <dbReference type="ARBA" id="ARBA00022679"/>
    </source>
</evidence>
<dbReference type="InterPro" id="IPR000719">
    <property type="entry name" value="Prot_kinase_dom"/>
</dbReference>
<proteinExistence type="predicted"/>
<dbReference type="SMART" id="SM00220">
    <property type="entry name" value="S_TKc"/>
    <property type="match status" value="1"/>
</dbReference>
<organism evidence="10">
    <name type="scientific">Mucochytrium quahogii</name>
    <dbReference type="NCBI Taxonomy" id="96639"/>
    <lineage>
        <taxon>Eukaryota</taxon>
        <taxon>Sar</taxon>
        <taxon>Stramenopiles</taxon>
        <taxon>Bigyra</taxon>
        <taxon>Labyrinthulomycetes</taxon>
        <taxon>Thraustochytrida</taxon>
        <taxon>Thraustochytriidae</taxon>
        <taxon>Mucochytrium</taxon>
    </lineage>
</organism>
<dbReference type="Pfam" id="PF00069">
    <property type="entry name" value="Pkinase"/>
    <property type="match status" value="1"/>
</dbReference>
<dbReference type="PROSITE" id="PS00108">
    <property type="entry name" value="PROTEIN_KINASE_ST"/>
    <property type="match status" value="1"/>
</dbReference>
<name>A0A7S2W416_9STRA</name>
<keyword evidence="3" id="KW-0547">Nucleotide-binding</keyword>
<keyword evidence="5" id="KW-0067">ATP-binding</keyword>
<keyword evidence="2" id="KW-0808">Transferase</keyword>
<dbReference type="GO" id="GO:0005737">
    <property type="term" value="C:cytoplasm"/>
    <property type="evidence" value="ECO:0007669"/>
    <property type="project" value="TreeGrafter"/>
</dbReference>
<evidence type="ECO:0000256" key="3">
    <source>
        <dbReference type="ARBA" id="ARBA00022741"/>
    </source>
</evidence>
<evidence type="ECO:0000256" key="5">
    <source>
        <dbReference type="ARBA" id="ARBA00022840"/>
    </source>
</evidence>
<dbReference type="PANTHER" id="PTHR24058">
    <property type="entry name" value="DUAL SPECIFICITY PROTEIN KINASE"/>
    <property type="match status" value="1"/>
</dbReference>
<dbReference type="SUPFAM" id="SSF56112">
    <property type="entry name" value="Protein kinase-like (PK-like)"/>
    <property type="match status" value="1"/>
</dbReference>
<protein>
    <recommendedName>
        <fullName evidence="7">Protein kinase domain-containing protein</fullName>
    </recommendedName>
</protein>
<dbReference type="EMBL" id="HBHK01003283">
    <property type="protein sequence ID" value="CAD9667077.1"/>
    <property type="molecule type" value="Transcribed_RNA"/>
</dbReference>